<dbReference type="InterPro" id="IPR004481">
    <property type="entry name" value="K/Na/Ca-exchanger"/>
</dbReference>
<sequence>MISYLLIILGIVFLYMGGNWFVEGASALAKRLGISSLVIGLTVVAFGTSAPELIVNIMASFQENSGMAFGNIIGSNLINTLLILGLAGVIAPLSVQSSTVWKEIPLSMLAVLVLVVLSNKIALADDSINVLTRVDGLILLFFFLIFVYYIFESIKNNKVSPSNKVEKYSGMNILLMLIGGLTSLIIGGRMTVDGAVSIARDMGISDFLISSTIIAAGTSLPELVTSVSAAIKKEMDISMGNIIGSNIFNIFLVMGISSTISPLMVPTGVNTDLSILAIATFLCFLFMFTGKKHSLERWEAIIFVTMYIGYVLFIIQRG</sequence>
<dbReference type="NCBIfam" id="TIGR00367">
    <property type="entry name" value="calcium/sodium antiporter"/>
    <property type="match status" value="1"/>
</dbReference>
<reference evidence="7 9" key="1">
    <citation type="submission" date="2018-02" db="EMBL/GenBank/DDBJ databases">
        <title>Subsurface microbial communities from deep shales in Ohio and West Virginia, USA.</title>
        <authorList>
            <person name="Wrighton K."/>
        </authorList>
    </citation>
    <scope>NUCLEOTIDE SEQUENCE [LARGE SCALE GENOMIC DNA]</scope>
    <source>
        <strain evidence="7 9">DSM 10369</strain>
    </source>
</reference>
<feature type="transmembrane region" description="Helical" evidence="5">
    <location>
        <begin position="34"/>
        <end position="55"/>
    </location>
</feature>
<gene>
    <name evidence="7" type="ORF">B0H22_103172</name>
    <name evidence="8" type="ORF">EDD83_04790</name>
</gene>
<protein>
    <submittedName>
        <fullName evidence="8">Calcium/sodium antiporter</fullName>
    </submittedName>
    <submittedName>
        <fullName evidence="7">Cation:H+ antiporter</fullName>
    </submittedName>
</protein>
<dbReference type="RefSeq" id="WP_105460310.1">
    <property type="nucleotide sequence ID" value="NZ_PVBU01000003.1"/>
</dbReference>
<feature type="domain" description="Sodium/calcium exchanger membrane region" evidence="6">
    <location>
        <begin position="174"/>
        <end position="315"/>
    </location>
</feature>
<dbReference type="EMBL" id="RJJF01000015">
    <property type="protein sequence ID" value="RNI09279.1"/>
    <property type="molecule type" value="Genomic_DNA"/>
</dbReference>
<keyword evidence="4 5" id="KW-0472">Membrane</keyword>
<evidence type="ECO:0000313" key="10">
    <source>
        <dbReference type="Proteomes" id="UP000273978"/>
    </source>
</evidence>
<proteinExistence type="predicted"/>
<dbReference type="Proteomes" id="UP000273978">
    <property type="component" value="Unassembled WGS sequence"/>
</dbReference>
<evidence type="ECO:0000256" key="1">
    <source>
        <dbReference type="ARBA" id="ARBA00004141"/>
    </source>
</evidence>
<accession>A0A314ZX73</accession>
<dbReference type="GO" id="GO:0006874">
    <property type="term" value="P:intracellular calcium ion homeostasis"/>
    <property type="evidence" value="ECO:0007669"/>
    <property type="project" value="TreeGrafter"/>
</dbReference>
<feature type="transmembrane region" description="Helical" evidence="5">
    <location>
        <begin position="242"/>
        <end position="265"/>
    </location>
</feature>
<evidence type="ECO:0000256" key="3">
    <source>
        <dbReference type="ARBA" id="ARBA00022989"/>
    </source>
</evidence>
<dbReference type="EMBL" id="PVBU01000003">
    <property type="protein sequence ID" value="PQV43160.1"/>
    <property type="molecule type" value="Genomic_DNA"/>
</dbReference>
<dbReference type="PANTHER" id="PTHR10846">
    <property type="entry name" value="SODIUM/POTASSIUM/CALCIUM EXCHANGER"/>
    <property type="match status" value="1"/>
</dbReference>
<feature type="transmembrane region" description="Helical" evidence="5">
    <location>
        <begin position="171"/>
        <end position="192"/>
    </location>
</feature>
<keyword evidence="2 5" id="KW-0812">Transmembrane</keyword>
<keyword evidence="3 5" id="KW-1133">Transmembrane helix</keyword>
<feature type="domain" description="Sodium/calcium exchanger membrane region" evidence="6">
    <location>
        <begin position="3"/>
        <end position="151"/>
    </location>
</feature>
<evidence type="ECO:0000313" key="7">
    <source>
        <dbReference type="EMBL" id="PQV43160.1"/>
    </source>
</evidence>
<dbReference type="Pfam" id="PF01699">
    <property type="entry name" value="Na_Ca_ex"/>
    <property type="match status" value="2"/>
</dbReference>
<dbReference type="Proteomes" id="UP000251060">
    <property type="component" value="Unassembled WGS sequence"/>
</dbReference>
<dbReference type="GO" id="GO:0005886">
    <property type="term" value="C:plasma membrane"/>
    <property type="evidence" value="ECO:0007669"/>
    <property type="project" value="TreeGrafter"/>
</dbReference>
<dbReference type="Gene3D" id="1.20.1420.30">
    <property type="entry name" value="NCX, central ion-binding region"/>
    <property type="match status" value="1"/>
</dbReference>
<organism evidence="7 9">
    <name type="scientific">Methanohalophilus euhalobius</name>
    <dbReference type="NCBI Taxonomy" id="51203"/>
    <lineage>
        <taxon>Archaea</taxon>
        <taxon>Methanobacteriati</taxon>
        <taxon>Methanobacteriota</taxon>
        <taxon>Stenosarchaea group</taxon>
        <taxon>Methanomicrobia</taxon>
        <taxon>Methanosarcinales</taxon>
        <taxon>Methanosarcinaceae</taxon>
        <taxon>Methanohalophilus</taxon>
    </lineage>
</organism>
<evidence type="ECO:0000256" key="5">
    <source>
        <dbReference type="SAM" id="Phobius"/>
    </source>
</evidence>
<evidence type="ECO:0000256" key="2">
    <source>
        <dbReference type="ARBA" id="ARBA00022692"/>
    </source>
</evidence>
<feature type="transmembrane region" description="Helical" evidence="5">
    <location>
        <begin position="271"/>
        <end position="288"/>
    </location>
</feature>
<dbReference type="InterPro" id="IPR044880">
    <property type="entry name" value="NCX_ion-bd_dom_sf"/>
</dbReference>
<feature type="transmembrane region" description="Helical" evidence="5">
    <location>
        <begin position="130"/>
        <end position="151"/>
    </location>
</feature>
<dbReference type="GO" id="GO:0008273">
    <property type="term" value="F:calcium, potassium:sodium antiporter activity"/>
    <property type="evidence" value="ECO:0007669"/>
    <property type="project" value="TreeGrafter"/>
</dbReference>
<feature type="transmembrane region" description="Helical" evidence="5">
    <location>
        <begin position="67"/>
        <end position="92"/>
    </location>
</feature>
<evidence type="ECO:0000259" key="6">
    <source>
        <dbReference type="Pfam" id="PF01699"/>
    </source>
</evidence>
<dbReference type="AlphaFoldDB" id="A0A314ZX73"/>
<dbReference type="GO" id="GO:0005262">
    <property type="term" value="F:calcium channel activity"/>
    <property type="evidence" value="ECO:0007669"/>
    <property type="project" value="TreeGrafter"/>
</dbReference>
<feature type="transmembrane region" description="Helical" evidence="5">
    <location>
        <begin position="104"/>
        <end position="123"/>
    </location>
</feature>
<evidence type="ECO:0000256" key="4">
    <source>
        <dbReference type="ARBA" id="ARBA00023136"/>
    </source>
</evidence>
<dbReference type="InterPro" id="IPR004837">
    <property type="entry name" value="NaCa_Exmemb"/>
</dbReference>
<reference evidence="8 10" key="2">
    <citation type="submission" date="2018-10" db="EMBL/GenBank/DDBJ databases">
        <title>Cultivation of a novel Methanohalophilus strain from Kebrit Deep of the Red Sea and a genomic comparison of members of the genus Methanohalophilus.</title>
        <authorList>
            <person name="Guan Y."/>
            <person name="Ngugi D.K."/>
            <person name="Stingl U."/>
        </authorList>
    </citation>
    <scope>NUCLEOTIDE SEQUENCE [LARGE SCALE GENOMIC DNA]</scope>
    <source>
        <strain evidence="8 10">DSM 10369</strain>
    </source>
</reference>
<comment type="caution">
    <text evidence="7">The sequence shown here is derived from an EMBL/GenBank/DDBJ whole genome shotgun (WGS) entry which is preliminary data.</text>
</comment>
<evidence type="ECO:0000313" key="8">
    <source>
        <dbReference type="EMBL" id="RNI09279.1"/>
    </source>
</evidence>
<comment type="subcellular location">
    <subcellularLocation>
        <location evidence="1">Membrane</location>
        <topology evidence="1">Multi-pass membrane protein</topology>
    </subcellularLocation>
</comment>
<name>A0A314ZX73_9EURY</name>
<feature type="transmembrane region" description="Helical" evidence="5">
    <location>
        <begin position="300"/>
        <end position="316"/>
    </location>
</feature>
<evidence type="ECO:0000313" key="9">
    <source>
        <dbReference type="Proteomes" id="UP000251060"/>
    </source>
</evidence>
<dbReference type="PANTHER" id="PTHR10846:SF8">
    <property type="entry name" value="INNER MEMBRANE PROTEIN YRBG"/>
    <property type="match status" value="1"/>
</dbReference>